<dbReference type="SMART" id="SM01092">
    <property type="entry name" value="CO_deh_flav_C"/>
    <property type="match status" value="1"/>
</dbReference>
<dbReference type="InterPro" id="IPR036318">
    <property type="entry name" value="FAD-bd_PCMH-like_sf"/>
</dbReference>
<dbReference type="InterPro" id="IPR036683">
    <property type="entry name" value="CO_DH_flav_C_dom_sf"/>
</dbReference>
<reference evidence="5 6" key="1">
    <citation type="journal article" date="2018" name="Syst. Appl. Microbiol.">
        <title>A new symbiotic nanoarchaeote (Candidatus Nanoclepta minutus) and its host (Zestosphaera tikiterensis gen. nov., sp. nov.) from a New Zealand hot spring.</title>
        <authorList>
            <person name="St John E."/>
            <person name="Liu Y."/>
            <person name="Podar M."/>
            <person name="Stott M.B."/>
            <person name="Meneghin J."/>
            <person name="Chen Z."/>
            <person name="Lagutin K."/>
            <person name="Mitchell K."/>
            <person name="Reysenbach A.L."/>
        </authorList>
    </citation>
    <scope>NUCLEOTIDE SEQUENCE [LARGE SCALE GENOMIC DNA]</scope>
    <source>
        <strain evidence="5">NZ3</strain>
    </source>
</reference>
<dbReference type="Gene3D" id="3.30.390.50">
    <property type="entry name" value="CO dehydrogenase flavoprotein, C-terminal domain"/>
    <property type="match status" value="1"/>
</dbReference>
<accession>A0A2R7Y7Q3</accession>
<dbReference type="Pfam" id="PF00941">
    <property type="entry name" value="FAD_binding_5"/>
    <property type="match status" value="1"/>
</dbReference>
<dbReference type="InterPro" id="IPR002346">
    <property type="entry name" value="Mopterin_DH_FAD-bd"/>
</dbReference>
<dbReference type="Pfam" id="PF03450">
    <property type="entry name" value="CO_deh_flav_C"/>
    <property type="match status" value="1"/>
</dbReference>
<dbReference type="PROSITE" id="PS51387">
    <property type="entry name" value="FAD_PCMH"/>
    <property type="match status" value="1"/>
</dbReference>
<dbReference type="PANTHER" id="PTHR42659:SF9">
    <property type="entry name" value="XANTHINE DEHYDROGENASE FAD-BINDING SUBUNIT XDHB-RELATED"/>
    <property type="match status" value="1"/>
</dbReference>
<dbReference type="InterPro" id="IPR051312">
    <property type="entry name" value="Diverse_Substr_Oxidored"/>
</dbReference>
<dbReference type="AlphaFoldDB" id="A0A2R7Y7Q3"/>
<name>A0A2R7Y7Q3_9CREN</name>
<dbReference type="GO" id="GO:0016491">
    <property type="term" value="F:oxidoreductase activity"/>
    <property type="evidence" value="ECO:0007669"/>
    <property type="project" value="UniProtKB-KW"/>
</dbReference>
<dbReference type="EMBL" id="NBVN01000002">
    <property type="protein sequence ID" value="PUA33564.1"/>
    <property type="molecule type" value="Genomic_DNA"/>
</dbReference>
<dbReference type="SUPFAM" id="SSF55447">
    <property type="entry name" value="CO dehydrogenase flavoprotein C-terminal domain-like"/>
    <property type="match status" value="1"/>
</dbReference>
<dbReference type="GO" id="GO:0071949">
    <property type="term" value="F:FAD binding"/>
    <property type="evidence" value="ECO:0007669"/>
    <property type="project" value="InterPro"/>
</dbReference>
<dbReference type="InterPro" id="IPR016167">
    <property type="entry name" value="FAD-bd_PCMH_sub1"/>
</dbReference>
<evidence type="ECO:0000313" key="6">
    <source>
        <dbReference type="Proteomes" id="UP000244093"/>
    </source>
</evidence>
<dbReference type="SUPFAM" id="SSF56176">
    <property type="entry name" value="FAD-binding/transporter-associated domain-like"/>
    <property type="match status" value="1"/>
</dbReference>
<proteinExistence type="predicted"/>
<gene>
    <name evidence="5" type="ORF">B7O98_03870</name>
</gene>
<comment type="caution">
    <text evidence="5">The sequence shown here is derived from an EMBL/GenBank/DDBJ whole genome shotgun (WGS) entry which is preliminary data.</text>
</comment>
<keyword evidence="3" id="KW-0560">Oxidoreductase</keyword>
<keyword evidence="1" id="KW-0285">Flavoprotein</keyword>
<dbReference type="InterPro" id="IPR016166">
    <property type="entry name" value="FAD-bd_PCMH"/>
</dbReference>
<sequence>MSEVRPVPLNLRNSRILPIRFEYYEPTSLDEALELLDKLGEEAKVLAGGTDLIVKMKMRALEPKHLINLKRIPNLNYIVSDSESIRIGALTTWSDLEKSDIVKNELPALYDAVKAMGSLQIRNMATLGGNICNASPAADSAPPLLVYDAKVKVVSKQGVRVIPLTEFFLGPGVTALRSNEVLTEVVIDKHNVSVGSAFVKISRVATDLAIASAAVMIKLKDGILEDVKIALGSVAPTPVRAKSLEAALVGRPAKLEEVKQYLNLLEKDIKPIDDVRGTAWYRREVSKVLVYDAFLKALNRLGGCSL</sequence>
<keyword evidence="2" id="KW-0274">FAD</keyword>
<dbReference type="InterPro" id="IPR016169">
    <property type="entry name" value="FAD-bd_PCMH_sub2"/>
</dbReference>
<dbReference type="InterPro" id="IPR005107">
    <property type="entry name" value="CO_DH_flav_C"/>
</dbReference>
<dbReference type="Gene3D" id="3.30.43.10">
    <property type="entry name" value="Uridine Diphospho-n-acetylenolpyruvylglucosamine Reductase, domain 2"/>
    <property type="match status" value="1"/>
</dbReference>
<feature type="domain" description="FAD-binding PCMH-type" evidence="4">
    <location>
        <begin position="16"/>
        <end position="192"/>
    </location>
</feature>
<dbReference type="Proteomes" id="UP000244093">
    <property type="component" value="Unassembled WGS sequence"/>
</dbReference>
<dbReference type="PANTHER" id="PTHR42659">
    <property type="entry name" value="XANTHINE DEHYDROGENASE SUBUNIT C-RELATED"/>
    <property type="match status" value="1"/>
</dbReference>
<dbReference type="Gene3D" id="3.30.465.10">
    <property type="match status" value="1"/>
</dbReference>
<evidence type="ECO:0000259" key="4">
    <source>
        <dbReference type="PROSITE" id="PS51387"/>
    </source>
</evidence>
<protein>
    <submittedName>
        <fullName evidence="5">Carbon monoxide dehydrogenase</fullName>
    </submittedName>
</protein>
<evidence type="ECO:0000313" key="5">
    <source>
        <dbReference type="EMBL" id="PUA33564.1"/>
    </source>
</evidence>
<evidence type="ECO:0000256" key="2">
    <source>
        <dbReference type="ARBA" id="ARBA00022827"/>
    </source>
</evidence>
<evidence type="ECO:0000256" key="3">
    <source>
        <dbReference type="ARBA" id="ARBA00023002"/>
    </source>
</evidence>
<dbReference type="FunFam" id="3.30.465.10:FF:000017">
    <property type="entry name" value="Xanthine dehydrogenase, FAD binding subunit"/>
    <property type="match status" value="1"/>
</dbReference>
<evidence type="ECO:0000256" key="1">
    <source>
        <dbReference type="ARBA" id="ARBA00022630"/>
    </source>
</evidence>
<organism evidence="5 6">
    <name type="scientific">Zestosphaera tikiterensis</name>
    <dbReference type="NCBI Taxonomy" id="1973259"/>
    <lineage>
        <taxon>Archaea</taxon>
        <taxon>Thermoproteota</taxon>
        <taxon>Thermoprotei</taxon>
        <taxon>Desulfurococcales</taxon>
        <taxon>Desulfurococcaceae</taxon>
        <taxon>Zestosphaera</taxon>
    </lineage>
</organism>